<name>A0A9P6KS65_9PLEO</name>
<dbReference type="Proteomes" id="UP000756921">
    <property type="component" value="Unassembled WGS sequence"/>
</dbReference>
<dbReference type="Pfam" id="PF06985">
    <property type="entry name" value="HET"/>
    <property type="match status" value="1"/>
</dbReference>
<accession>A0A9P6KS65</accession>
<dbReference type="InterPro" id="IPR010730">
    <property type="entry name" value="HET"/>
</dbReference>
<keyword evidence="3" id="KW-1185">Reference proteome</keyword>
<organism evidence="2 3">
    <name type="scientific">Paraphaeosphaeria minitans</name>
    <dbReference type="NCBI Taxonomy" id="565426"/>
    <lineage>
        <taxon>Eukaryota</taxon>
        <taxon>Fungi</taxon>
        <taxon>Dikarya</taxon>
        <taxon>Ascomycota</taxon>
        <taxon>Pezizomycotina</taxon>
        <taxon>Dothideomycetes</taxon>
        <taxon>Pleosporomycetidae</taxon>
        <taxon>Pleosporales</taxon>
        <taxon>Massarineae</taxon>
        <taxon>Didymosphaeriaceae</taxon>
        <taxon>Paraphaeosphaeria</taxon>
    </lineage>
</organism>
<dbReference type="EMBL" id="WJXW01000004">
    <property type="protein sequence ID" value="KAF9736957.1"/>
    <property type="molecule type" value="Genomic_DNA"/>
</dbReference>
<evidence type="ECO:0000313" key="3">
    <source>
        <dbReference type="Proteomes" id="UP000756921"/>
    </source>
</evidence>
<feature type="domain" description="Heterokaryon incompatibility" evidence="1">
    <location>
        <begin position="44"/>
        <end position="253"/>
    </location>
</feature>
<gene>
    <name evidence="2" type="ORF">PMIN01_04736</name>
</gene>
<comment type="caution">
    <text evidence="2">The sequence shown here is derived from an EMBL/GenBank/DDBJ whole genome shotgun (WGS) entry which is preliminary data.</text>
</comment>
<dbReference type="OrthoDB" id="2157530at2759"/>
<dbReference type="AlphaFoldDB" id="A0A9P6KS65"/>
<evidence type="ECO:0000259" key="1">
    <source>
        <dbReference type="Pfam" id="PF06985"/>
    </source>
</evidence>
<sequence>MNIVYRPLKQKRKEIRLLDLEAADKLDDPLRATLRHVELKDAHFSALSYVWGDPVHDRANIVIKYERSAREYLASKLPGKSRTTYLHSIGSSLAIALRHLRQKYGRITLWTDALCINQDPSDVRKEKNWQVPLMKSIYSQAKEVHAWLGPRHDEDAGSVRSINTAFSVADKIWSLTEDLLGSPDRLTEESWLEACFYLTNAYRSANQTQRIWTEFSIALRHIAMSNRSLRSEMVSLKILSQNPYFSRMWILQETGRARTLIFHFGAKHTSHRPILLALSLANSLRDLEINPQGGPISSRFDHRFVGCLHARTMCMQKRSLVDVLGGAYFNDPPLHQATDPRDIIYARLGLAEISDAIKVEYGLSIAEVYTDASRFLLSKGSLDLLVNFRPYNFRKGVKDEGFPSWAYDWSRKGSNKFNKYTASGSMSQSVTVVPYQHSTYKHALVLSGIKIGNIRVTQERFSAAVLASGFKEGNVVKGSPFAISGGYFTWKKQMVMESIADTYMQLDISISGIDIEALFELRSLPLALFWCWWLRWIASLMALIKYAELHDRGVGPTSVNVAELIFREGPGALGSTDNFRHLGTKAGIVALADYQRWRSLLGHEYNGDGTDVSTINNFAESLFRSAWGMRPAVLYGGRLGYVPEDARTNDDVVIFYGVKAPLVIRKVASDAYRIIGPAHICGAMQGGLMHAKLPRSEYKVI</sequence>
<evidence type="ECO:0000313" key="2">
    <source>
        <dbReference type="EMBL" id="KAF9736957.1"/>
    </source>
</evidence>
<dbReference type="PANTHER" id="PTHR24148:SF64">
    <property type="entry name" value="HETEROKARYON INCOMPATIBILITY DOMAIN-CONTAINING PROTEIN"/>
    <property type="match status" value="1"/>
</dbReference>
<protein>
    <submittedName>
        <fullName evidence="2">Heterokaryon incompatibility protein</fullName>
    </submittedName>
</protein>
<dbReference type="InterPro" id="IPR052895">
    <property type="entry name" value="HetReg/Transcr_Mod"/>
</dbReference>
<proteinExistence type="predicted"/>
<dbReference type="PANTHER" id="PTHR24148">
    <property type="entry name" value="ANKYRIN REPEAT DOMAIN-CONTAINING PROTEIN 39 HOMOLOG-RELATED"/>
    <property type="match status" value="1"/>
</dbReference>
<reference evidence="2" key="1">
    <citation type="journal article" date="2020" name="Mol. Plant Microbe Interact.">
        <title>Genome Sequence of the Biocontrol Agent Coniothyrium minitans strain Conio (IMI 134523).</title>
        <authorList>
            <person name="Patel D."/>
            <person name="Shittu T.A."/>
            <person name="Baroncelli R."/>
            <person name="Muthumeenakshi S."/>
            <person name="Osborne T.H."/>
            <person name="Janganan T.K."/>
            <person name="Sreenivasaprasad S."/>
        </authorList>
    </citation>
    <scope>NUCLEOTIDE SEQUENCE</scope>
    <source>
        <strain evidence="2">Conio</strain>
    </source>
</reference>